<reference evidence="2 3" key="1">
    <citation type="submission" date="2014-12" db="EMBL/GenBank/DDBJ databases">
        <title>Whole genome sequencing of Sphingobium xenophagum OW59.</title>
        <authorList>
            <person name="Ohta Y."/>
            <person name="Nishi S."/>
            <person name="Hatada Y."/>
        </authorList>
    </citation>
    <scope>NUCLEOTIDE SEQUENCE [LARGE SCALE GENOMIC DNA]</scope>
    <source>
        <strain evidence="2 3">OW59</strain>
    </source>
</reference>
<feature type="region of interest" description="Disordered" evidence="1">
    <location>
        <begin position="1"/>
        <end position="44"/>
    </location>
</feature>
<proteinExistence type="predicted"/>
<gene>
    <name evidence="2" type="ORF">MBESOW_P1111</name>
</gene>
<evidence type="ECO:0000313" key="3">
    <source>
        <dbReference type="Proteomes" id="UP000290975"/>
    </source>
</evidence>
<name>A0A401IZT1_SPHXE</name>
<dbReference type="EMBL" id="BBQY01000001">
    <property type="protein sequence ID" value="GBH29857.1"/>
    <property type="molecule type" value="Genomic_DNA"/>
</dbReference>
<sequence>MMTPAWFDRRHSASANDAPIDKAPHGSDKQRDERHEQAAKRHLP</sequence>
<dbReference type="RefSeq" id="WP_019051473.1">
    <property type="nucleotide sequence ID" value="NZ_BBQY01000001.1"/>
</dbReference>
<evidence type="ECO:0000256" key="1">
    <source>
        <dbReference type="SAM" id="MobiDB-lite"/>
    </source>
</evidence>
<accession>A0A401IZT1</accession>
<comment type="caution">
    <text evidence="2">The sequence shown here is derived from an EMBL/GenBank/DDBJ whole genome shotgun (WGS) entry which is preliminary data.</text>
</comment>
<evidence type="ECO:0000313" key="2">
    <source>
        <dbReference type="EMBL" id="GBH29857.1"/>
    </source>
</evidence>
<keyword evidence="3" id="KW-1185">Reference proteome</keyword>
<dbReference type="Proteomes" id="UP000290975">
    <property type="component" value="Unassembled WGS sequence"/>
</dbReference>
<feature type="compositionally biased region" description="Basic and acidic residues" evidence="1">
    <location>
        <begin position="19"/>
        <end position="44"/>
    </location>
</feature>
<organism evidence="2 3">
    <name type="scientific">Sphingobium xenophagum</name>
    <dbReference type="NCBI Taxonomy" id="121428"/>
    <lineage>
        <taxon>Bacteria</taxon>
        <taxon>Pseudomonadati</taxon>
        <taxon>Pseudomonadota</taxon>
        <taxon>Alphaproteobacteria</taxon>
        <taxon>Sphingomonadales</taxon>
        <taxon>Sphingomonadaceae</taxon>
        <taxon>Sphingobium</taxon>
    </lineage>
</organism>
<dbReference type="AlphaFoldDB" id="A0A401IZT1"/>
<protein>
    <submittedName>
        <fullName evidence="2">Uncharacterized protein</fullName>
    </submittedName>
</protein>